<gene>
    <name evidence="9" type="ORF">TG4357_01524</name>
</gene>
<evidence type="ECO:0000256" key="4">
    <source>
        <dbReference type="ARBA" id="ARBA00022475"/>
    </source>
</evidence>
<reference evidence="9 10" key="1">
    <citation type="submission" date="2015-09" db="EMBL/GenBank/DDBJ databases">
        <authorList>
            <consortium name="Swine Surveillance"/>
        </authorList>
    </citation>
    <scope>NUCLEOTIDE SEQUENCE [LARGE SCALE GENOMIC DNA]</scope>
    <source>
        <strain evidence="9 10">CECT 4357</strain>
    </source>
</reference>
<evidence type="ECO:0000256" key="8">
    <source>
        <dbReference type="RuleBase" id="RU363041"/>
    </source>
</evidence>
<feature type="transmembrane region" description="Helical" evidence="8">
    <location>
        <begin position="68"/>
        <end position="87"/>
    </location>
</feature>
<proteinExistence type="inferred from homology"/>
<comment type="subcellular location">
    <subcellularLocation>
        <location evidence="1 8">Cell membrane</location>
        <topology evidence="1 8">Multi-pass membrane protein</topology>
    </subcellularLocation>
</comment>
<dbReference type="EMBL" id="CYSA01000015">
    <property type="protein sequence ID" value="CUH64835.1"/>
    <property type="molecule type" value="Genomic_DNA"/>
</dbReference>
<keyword evidence="7 8" id="KW-0472">Membrane</keyword>
<accession>A0A0P1FZG4</accession>
<keyword evidence="5 8" id="KW-0812">Transmembrane</keyword>
<feature type="transmembrane region" description="Helical" evidence="8">
    <location>
        <begin position="127"/>
        <end position="146"/>
    </location>
</feature>
<evidence type="ECO:0000256" key="2">
    <source>
        <dbReference type="ARBA" id="ARBA00009142"/>
    </source>
</evidence>
<dbReference type="InterPro" id="IPR052017">
    <property type="entry name" value="TSUP"/>
</dbReference>
<dbReference type="AlphaFoldDB" id="A0A0P1FZG4"/>
<evidence type="ECO:0000256" key="6">
    <source>
        <dbReference type="ARBA" id="ARBA00022989"/>
    </source>
</evidence>
<protein>
    <recommendedName>
        <fullName evidence="8">Probable membrane transporter protein</fullName>
    </recommendedName>
</protein>
<dbReference type="GO" id="GO:0005886">
    <property type="term" value="C:plasma membrane"/>
    <property type="evidence" value="ECO:0007669"/>
    <property type="project" value="UniProtKB-SubCell"/>
</dbReference>
<feature type="transmembrane region" description="Helical" evidence="8">
    <location>
        <begin position="34"/>
        <end position="56"/>
    </location>
</feature>
<dbReference type="PANTHER" id="PTHR30269">
    <property type="entry name" value="TRANSMEMBRANE PROTEIN YFCA"/>
    <property type="match status" value="1"/>
</dbReference>
<evidence type="ECO:0000256" key="3">
    <source>
        <dbReference type="ARBA" id="ARBA00022448"/>
    </source>
</evidence>
<organism evidence="9 10">
    <name type="scientific">Thalassovita gelatinovora</name>
    <name type="common">Thalassobius gelatinovorus</name>
    <dbReference type="NCBI Taxonomy" id="53501"/>
    <lineage>
        <taxon>Bacteria</taxon>
        <taxon>Pseudomonadati</taxon>
        <taxon>Pseudomonadota</taxon>
        <taxon>Alphaproteobacteria</taxon>
        <taxon>Rhodobacterales</taxon>
        <taxon>Roseobacteraceae</taxon>
        <taxon>Thalassovita</taxon>
    </lineage>
</organism>
<keyword evidence="4 8" id="KW-1003">Cell membrane</keyword>
<dbReference type="Pfam" id="PF01925">
    <property type="entry name" value="TauE"/>
    <property type="match status" value="1"/>
</dbReference>
<dbReference type="PANTHER" id="PTHR30269:SF37">
    <property type="entry name" value="MEMBRANE TRANSPORTER PROTEIN"/>
    <property type="match status" value="1"/>
</dbReference>
<name>A0A0P1FZG4_THAGE</name>
<dbReference type="InterPro" id="IPR002781">
    <property type="entry name" value="TM_pro_TauE-like"/>
</dbReference>
<evidence type="ECO:0000256" key="7">
    <source>
        <dbReference type="ARBA" id="ARBA00023136"/>
    </source>
</evidence>
<evidence type="ECO:0000256" key="5">
    <source>
        <dbReference type="ARBA" id="ARBA00022692"/>
    </source>
</evidence>
<keyword evidence="3" id="KW-0813">Transport</keyword>
<feature type="transmembrane region" description="Helical" evidence="8">
    <location>
        <begin position="93"/>
        <end position="115"/>
    </location>
</feature>
<sequence length="147" mass="14986">MRIVLALVVIAGLTALLAKIELPPGRNPAIAAGLLSGVFSGLAAMPGPPAIAYFLGRSQAAVITRASLMVFFFITSLMALPGLIVADQLDRDIALLAVTALPALLVGTWAGGQVFSRLGESGYRKAAIALLALTAVASGIRGVSAYI</sequence>
<evidence type="ECO:0000313" key="10">
    <source>
        <dbReference type="Proteomes" id="UP000051587"/>
    </source>
</evidence>
<dbReference type="Proteomes" id="UP000051587">
    <property type="component" value="Unassembled WGS sequence"/>
</dbReference>
<comment type="similarity">
    <text evidence="2 8">Belongs to the 4-toluene sulfonate uptake permease (TSUP) (TC 2.A.102) family.</text>
</comment>
<keyword evidence="10" id="KW-1185">Reference proteome</keyword>
<evidence type="ECO:0000256" key="1">
    <source>
        <dbReference type="ARBA" id="ARBA00004651"/>
    </source>
</evidence>
<evidence type="ECO:0000313" key="9">
    <source>
        <dbReference type="EMBL" id="CUH64835.1"/>
    </source>
</evidence>
<keyword evidence="6 8" id="KW-1133">Transmembrane helix</keyword>